<dbReference type="AlphaFoldDB" id="G5G999"/>
<dbReference type="EMBL" id="ACZK01000005">
    <property type="protein sequence ID" value="EHG24675.1"/>
    <property type="molecule type" value="Genomic_DNA"/>
</dbReference>
<comment type="caution">
    <text evidence="1">The sequence shown here is derived from an EMBL/GenBank/DDBJ whole genome shotgun (WGS) entry which is preliminary data.</text>
</comment>
<name>G5G999_9BACT</name>
<sequence>MGIIIVSSKLVSSHGQVKTRYISGYRASFRPVDTTFSPTRRNDSVSQEAYYTMLGLLPDGTREVLCGNVRKSV</sequence>
<proteinExistence type="predicted"/>
<evidence type="ECO:0000313" key="1">
    <source>
        <dbReference type="EMBL" id="EHG24675.1"/>
    </source>
</evidence>
<accession>G5G999</accession>
<organism evidence="1 2">
    <name type="scientific">Alloprevotella rava F0323</name>
    <dbReference type="NCBI Taxonomy" id="679199"/>
    <lineage>
        <taxon>Bacteria</taxon>
        <taxon>Pseudomonadati</taxon>
        <taxon>Bacteroidota</taxon>
        <taxon>Bacteroidia</taxon>
        <taxon>Bacteroidales</taxon>
        <taxon>Prevotellaceae</taxon>
        <taxon>Alloprevotella</taxon>
    </lineage>
</organism>
<dbReference type="Proteomes" id="UP000015993">
    <property type="component" value="Unassembled WGS sequence"/>
</dbReference>
<dbReference type="HOGENOM" id="CLU_2696346_0_0_10"/>
<gene>
    <name evidence="1" type="ORF">HMPREF9332_00150</name>
</gene>
<keyword evidence="2" id="KW-1185">Reference proteome</keyword>
<evidence type="ECO:0000313" key="2">
    <source>
        <dbReference type="Proteomes" id="UP000015993"/>
    </source>
</evidence>
<reference evidence="1 2" key="1">
    <citation type="submission" date="2011-08" db="EMBL/GenBank/DDBJ databases">
        <title>The Genome Sequence of Prevotella sp. oral taxon 302 str. F0323.</title>
        <authorList>
            <consortium name="The Broad Institute Genome Sequencing Platform"/>
            <person name="Earl A."/>
            <person name="Ward D."/>
            <person name="Feldgarden M."/>
            <person name="Gevers D."/>
            <person name="Izard J."/>
            <person name="Blanton J.M."/>
            <person name="Baranova O.V."/>
            <person name="Tanner A.C."/>
            <person name="Dewhirst F.E."/>
            <person name="Young S.K."/>
            <person name="Zeng Q."/>
            <person name="Gargeya S."/>
            <person name="Fitzgerald M."/>
            <person name="Haas B."/>
            <person name="Abouelleil A."/>
            <person name="Alvarado L."/>
            <person name="Arachchi H.M."/>
            <person name="Berlin A."/>
            <person name="Brown A."/>
            <person name="Chapman S.B."/>
            <person name="Chen Z."/>
            <person name="Dunbar C."/>
            <person name="Freedman E."/>
            <person name="Gearin G."/>
            <person name="Gellesch M."/>
            <person name="Goldberg J."/>
            <person name="Griggs A."/>
            <person name="Gujja S."/>
            <person name="Heiman D."/>
            <person name="Howarth C."/>
            <person name="Larson L."/>
            <person name="Lui A."/>
            <person name="MacDonald P.J.P."/>
            <person name="Montmayeur A."/>
            <person name="Murphy C."/>
            <person name="Neiman D."/>
            <person name="Pearson M."/>
            <person name="Priest M."/>
            <person name="Roberts A."/>
            <person name="Saif S."/>
            <person name="Shea T."/>
            <person name="Shenoy N."/>
            <person name="Sisk P."/>
            <person name="Stolte C."/>
            <person name="Sykes S."/>
            <person name="Wortman J."/>
            <person name="Nusbaum C."/>
            <person name="Birren B."/>
        </authorList>
    </citation>
    <scope>NUCLEOTIDE SEQUENCE [LARGE SCALE GENOMIC DNA]</scope>
    <source>
        <strain evidence="1 2">F0323</strain>
    </source>
</reference>
<protein>
    <submittedName>
        <fullName evidence="1">Uncharacterized protein</fullName>
    </submittedName>
</protein>